<evidence type="ECO:0000313" key="3">
    <source>
        <dbReference type="EMBL" id="KAF9452762.1"/>
    </source>
</evidence>
<feature type="compositionally biased region" description="Low complexity" evidence="1">
    <location>
        <begin position="156"/>
        <end position="170"/>
    </location>
</feature>
<feature type="compositionally biased region" description="Polar residues" evidence="1">
    <location>
        <begin position="182"/>
        <end position="194"/>
    </location>
</feature>
<dbReference type="GO" id="GO:0005737">
    <property type="term" value="C:cytoplasm"/>
    <property type="evidence" value="ECO:0007669"/>
    <property type="project" value="TreeGrafter"/>
</dbReference>
<reference evidence="3" key="1">
    <citation type="submission" date="2020-11" db="EMBL/GenBank/DDBJ databases">
        <authorList>
            <consortium name="DOE Joint Genome Institute"/>
            <person name="Ahrendt S."/>
            <person name="Riley R."/>
            <person name="Andreopoulos W."/>
            <person name="Labutti K."/>
            <person name="Pangilinan J."/>
            <person name="Ruiz-Duenas F.J."/>
            <person name="Barrasa J.M."/>
            <person name="Sanchez-Garcia M."/>
            <person name="Camarero S."/>
            <person name="Miyauchi S."/>
            <person name="Serrano A."/>
            <person name="Linde D."/>
            <person name="Babiker R."/>
            <person name="Drula E."/>
            <person name="Ayuso-Fernandez I."/>
            <person name="Pacheco R."/>
            <person name="Padilla G."/>
            <person name="Ferreira P."/>
            <person name="Barriuso J."/>
            <person name="Kellner H."/>
            <person name="Castanera R."/>
            <person name="Alfaro M."/>
            <person name="Ramirez L."/>
            <person name="Pisabarro A.G."/>
            <person name="Kuo A."/>
            <person name="Tritt A."/>
            <person name="Lipzen A."/>
            <person name="He G."/>
            <person name="Yan M."/>
            <person name="Ng V."/>
            <person name="Cullen D."/>
            <person name="Martin F."/>
            <person name="Rosso M.-N."/>
            <person name="Henrissat B."/>
            <person name="Hibbett D."/>
            <person name="Martinez A.T."/>
            <person name="Grigoriev I.V."/>
        </authorList>
    </citation>
    <scope>NUCLEOTIDE SEQUENCE</scope>
    <source>
        <strain evidence="3">MF-IS2</strain>
    </source>
</reference>
<accession>A0A9P5XJT1</accession>
<dbReference type="Gene3D" id="1.10.8.10">
    <property type="entry name" value="DNA helicase RuvA subunit, C-terminal domain"/>
    <property type="match status" value="1"/>
</dbReference>
<proteinExistence type="predicted"/>
<sequence>MEDKEPPTTAIEPVATATLTSTSVEDRARSTSASPPPPIPTASKPSALAGQSTITSRLSSSSPTPEPPPRPVTNLSTREAPLNPQIAALKAIFPDYDDVILQSVLDSVDGDQDRAIDLLLGMSDPDFRSEAPPAVQQPPMTQEELDEQLARRLMLEEQQQAQQWQMQQQQRRPHRRSPRSQSGEQPQQQTSSPPVGQGERDAMTEFQESFTRIAETGKKTFGAFVSKVKAKIQEFEKPNPDASGSGVQPTWGNTGTASYYDPNATQSPSQPGYQPYHGHHPGTAPSGPPMSTPANTAISQPAAFYDPNPSPQPLSPPTQYASPNLSEKKQSIALEGYDVTPLPSASGTAASASGSASVPQPAQPPTAAANSGGFNATGPPRGPSLANPIDGGKLGLLPKRPISLVRDPPQTQSQPAERQHSDDDDDLEYAESPFDNDRK</sequence>
<dbReference type="AlphaFoldDB" id="A0A9P5XJT1"/>
<dbReference type="PANTHER" id="PTHR16461:SF5">
    <property type="entry name" value="TOLL-INTERACTING PROTEIN"/>
    <property type="match status" value="1"/>
</dbReference>
<evidence type="ECO:0000259" key="2">
    <source>
        <dbReference type="PROSITE" id="PS51140"/>
    </source>
</evidence>
<evidence type="ECO:0000313" key="4">
    <source>
        <dbReference type="Proteomes" id="UP000807342"/>
    </source>
</evidence>
<dbReference type="OrthoDB" id="9942608at2759"/>
<protein>
    <recommendedName>
        <fullName evidence="2">CUE domain-containing protein</fullName>
    </recommendedName>
</protein>
<feature type="region of interest" description="Disordered" evidence="1">
    <location>
        <begin position="117"/>
        <end position="211"/>
    </location>
</feature>
<dbReference type="CDD" id="cd14279">
    <property type="entry name" value="CUE"/>
    <property type="match status" value="1"/>
</dbReference>
<organism evidence="3 4">
    <name type="scientific">Macrolepiota fuliginosa MF-IS2</name>
    <dbReference type="NCBI Taxonomy" id="1400762"/>
    <lineage>
        <taxon>Eukaryota</taxon>
        <taxon>Fungi</taxon>
        <taxon>Dikarya</taxon>
        <taxon>Basidiomycota</taxon>
        <taxon>Agaricomycotina</taxon>
        <taxon>Agaricomycetes</taxon>
        <taxon>Agaricomycetidae</taxon>
        <taxon>Agaricales</taxon>
        <taxon>Agaricineae</taxon>
        <taxon>Agaricaceae</taxon>
        <taxon>Macrolepiota</taxon>
    </lineage>
</organism>
<dbReference type="SMART" id="SM00546">
    <property type="entry name" value="CUE"/>
    <property type="match status" value="1"/>
</dbReference>
<name>A0A9P5XJT1_9AGAR</name>
<dbReference type="InterPro" id="IPR003892">
    <property type="entry name" value="CUE"/>
</dbReference>
<feature type="compositionally biased region" description="Low complexity" evidence="1">
    <location>
        <begin position="41"/>
        <end position="63"/>
    </location>
</feature>
<dbReference type="InterPro" id="IPR009060">
    <property type="entry name" value="UBA-like_sf"/>
</dbReference>
<dbReference type="Pfam" id="PF02845">
    <property type="entry name" value="CUE"/>
    <property type="match status" value="1"/>
</dbReference>
<comment type="caution">
    <text evidence="3">The sequence shown here is derived from an EMBL/GenBank/DDBJ whole genome shotgun (WGS) entry which is preliminary data.</text>
</comment>
<evidence type="ECO:0000256" key="1">
    <source>
        <dbReference type="SAM" id="MobiDB-lite"/>
    </source>
</evidence>
<feature type="compositionally biased region" description="Polar residues" evidence="1">
    <location>
        <begin position="245"/>
        <end position="272"/>
    </location>
</feature>
<dbReference type="PROSITE" id="PS51140">
    <property type="entry name" value="CUE"/>
    <property type="match status" value="1"/>
</dbReference>
<dbReference type="SUPFAM" id="SSF46934">
    <property type="entry name" value="UBA-like"/>
    <property type="match status" value="1"/>
</dbReference>
<feature type="domain" description="CUE" evidence="2">
    <location>
        <begin position="81"/>
        <end position="124"/>
    </location>
</feature>
<dbReference type="GO" id="GO:0031624">
    <property type="term" value="F:ubiquitin conjugating enzyme binding"/>
    <property type="evidence" value="ECO:0007669"/>
    <property type="project" value="TreeGrafter"/>
</dbReference>
<feature type="region of interest" description="Disordered" evidence="1">
    <location>
        <begin position="1"/>
        <end position="79"/>
    </location>
</feature>
<gene>
    <name evidence="3" type="ORF">P691DRAFT_772036</name>
</gene>
<dbReference type="EMBL" id="MU151068">
    <property type="protein sequence ID" value="KAF9452762.1"/>
    <property type="molecule type" value="Genomic_DNA"/>
</dbReference>
<dbReference type="PANTHER" id="PTHR16461">
    <property type="entry name" value="TOLL-INTERACTING PROTEIN"/>
    <property type="match status" value="1"/>
</dbReference>
<keyword evidence="4" id="KW-1185">Reference proteome</keyword>
<feature type="region of interest" description="Disordered" evidence="1">
    <location>
        <begin position="234"/>
        <end position="439"/>
    </location>
</feature>
<feature type="compositionally biased region" description="Low complexity" evidence="1">
    <location>
        <begin position="343"/>
        <end position="369"/>
    </location>
</feature>
<dbReference type="GO" id="GO:0043130">
    <property type="term" value="F:ubiquitin binding"/>
    <property type="evidence" value="ECO:0007669"/>
    <property type="project" value="InterPro"/>
</dbReference>
<dbReference type="GO" id="GO:0006511">
    <property type="term" value="P:ubiquitin-dependent protein catabolic process"/>
    <property type="evidence" value="ECO:0007669"/>
    <property type="project" value="TreeGrafter"/>
</dbReference>
<dbReference type="Proteomes" id="UP000807342">
    <property type="component" value="Unassembled WGS sequence"/>
</dbReference>